<comment type="similarity">
    <text evidence="2">Belongs to the KHG/KDPG aldolase family.</text>
</comment>
<keyword evidence="5" id="KW-0119">Carbohydrate metabolism</keyword>
<evidence type="ECO:0000256" key="3">
    <source>
        <dbReference type="ARBA" id="ARBA00011233"/>
    </source>
</evidence>
<dbReference type="EMBL" id="JAPKNK010000011">
    <property type="protein sequence ID" value="MCX5571682.1"/>
    <property type="molecule type" value="Genomic_DNA"/>
</dbReference>
<dbReference type="RefSeq" id="WP_266340645.1">
    <property type="nucleotide sequence ID" value="NZ_JAPKNK010000011.1"/>
</dbReference>
<evidence type="ECO:0000313" key="6">
    <source>
        <dbReference type="EMBL" id="MCX5571682.1"/>
    </source>
</evidence>
<dbReference type="SUPFAM" id="SSF51569">
    <property type="entry name" value="Aldolase"/>
    <property type="match status" value="1"/>
</dbReference>
<dbReference type="PANTHER" id="PTHR30246:SF1">
    <property type="entry name" value="2-DEHYDRO-3-DEOXY-6-PHOSPHOGALACTONATE ALDOLASE-RELATED"/>
    <property type="match status" value="1"/>
</dbReference>
<evidence type="ECO:0000256" key="4">
    <source>
        <dbReference type="ARBA" id="ARBA00023239"/>
    </source>
</evidence>
<comment type="subunit">
    <text evidence="3">Homotrimer.</text>
</comment>
<evidence type="ECO:0000256" key="5">
    <source>
        <dbReference type="ARBA" id="ARBA00023277"/>
    </source>
</evidence>
<organism evidence="6 7">
    <name type="scientific">Kaistia nematophila</name>
    <dbReference type="NCBI Taxonomy" id="2994654"/>
    <lineage>
        <taxon>Bacteria</taxon>
        <taxon>Pseudomonadati</taxon>
        <taxon>Pseudomonadota</taxon>
        <taxon>Alphaproteobacteria</taxon>
        <taxon>Hyphomicrobiales</taxon>
        <taxon>Kaistiaceae</taxon>
        <taxon>Kaistia</taxon>
    </lineage>
</organism>
<dbReference type="InterPro" id="IPR013785">
    <property type="entry name" value="Aldolase_TIM"/>
</dbReference>
<reference evidence="6" key="1">
    <citation type="submission" date="2022-11" db="EMBL/GenBank/DDBJ databases">
        <title>Biodiversity and phylogenetic relationships of bacteria.</title>
        <authorList>
            <person name="Machado R.A.R."/>
            <person name="Bhat A."/>
            <person name="Loulou A."/>
            <person name="Kallel S."/>
        </authorList>
    </citation>
    <scope>NUCLEOTIDE SEQUENCE</scope>
    <source>
        <strain evidence="6">K-TC2</strain>
    </source>
</reference>
<comment type="pathway">
    <text evidence="1">Carbohydrate acid metabolism.</text>
</comment>
<dbReference type="PROSITE" id="PS00160">
    <property type="entry name" value="ALDOLASE_KDPG_KHG_2"/>
    <property type="match status" value="1"/>
</dbReference>
<dbReference type="GO" id="GO:0016829">
    <property type="term" value="F:lyase activity"/>
    <property type="evidence" value="ECO:0007669"/>
    <property type="project" value="UniProtKB-KW"/>
</dbReference>
<dbReference type="NCBIfam" id="NF006600">
    <property type="entry name" value="PRK09140.1"/>
    <property type="match status" value="1"/>
</dbReference>
<name>A0A9X3IN75_9HYPH</name>
<dbReference type="InterPro" id="IPR031338">
    <property type="entry name" value="KDPG/KHG_AS_2"/>
</dbReference>
<dbReference type="Proteomes" id="UP001144805">
    <property type="component" value="Unassembled WGS sequence"/>
</dbReference>
<evidence type="ECO:0000256" key="1">
    <source>
        <dbReference type="ARBA" id="ARBA00004761"/>
    </source>
</evidence>
<keyword evidence="7" id="KW-1185">Reference proteome</keyword>
<dbReference type="PANTHER" id="PTHR30246">
    <property type="entry name" value="2-KETO-3-DEOXY-6-PHOSPHOGLUCONATE ALDOLASE"/>
    <property type="match status" value="1"/>
</dbReference>
<comment type="caution">
    <text evidence="6">The sequence shown here is derived from an EMBL/GenBank/DDBJ whole genome shotgun (WGS) entry which is preliminary data.</text>
</comment>
<evidence type="ECO:0000256" key="2">
    <source>
        <dbReference type="ARBA" id="ARBA00006906"/>
    </source>
</evidence>
<dbReference type="InterPro" id="IPR000887">
    <property type="entry name" value="Aldlse_KDPG_KHG"/>
</dbReference>
<accession>A0A9X3IN75</accession>
<proteinExistence type="inferred from homology"/>
<evidence type="ECO:0000313" key="7">
    <source>
        <dbReference type="Proteomes" id="UP001144805"/>
    </source>
</evidence>
<sequence>MTHPLFGSHLPIVAILRGITPAEADAAFDALTSAGITLIEVPLNSPDPFVSIEKMAKRSAGLAKVGAGTVLTEEQVAAVKDVGGEIIVSPNADAAVIRKTKALRMDSYPGVFTPTEAFAALAAGADALKFFPAELIGASGIKAMKAVLPKHVPVLAVGGANENNFGDYLQAGCAGFGIGSNIYKPGMTAADIGERAGKLVAAFKAAAGIA</sequence>
<gene>
    <name evidence="6" type="ORF">OSH07_20945</name>
</gene>
<dbReference type="Gene3D" id="3.20.20.70">
    <property type="entry name" value="Aldolase class I"/>
    <property type="match status" value="1"/>
</dbReference>
<keyword evidence="4" id="KW-0456">Lyase</keyword>
<dbReference type="Pfam" id="PF01081">
    <property type="entry name" value="Aldolase"/>
    <property type="match status" value="1"/>
</dbReference>
<dbReference type="AlphaFoldDB" id="A0A9X3IN75"/>
<protein>
    <submittedName>
        <fullName evidence="6">2-dehydro-3-deoxy-6-phosphogalactonate aldolase</fullName>
    </submittedName>
</protein>
<dbReference type="CDD" id="cd00452">
    <property type="entry name" value="KDPG_aldolase"/>
    <property type="match status" value="1"/>
</dbReference>